<sequence>MSTPAERYAASRRRNRHGDLVEFEESLSFPLDQFQREACEAVAEGRSVLVAAPTGAGKTVVGEYAIRHAHNQGLKAFYTTPIKALSNQKYQDLRAVYGDSAVGLLTGDTSVNPNADIVVMTTEVVRNMIYSGSTTLERLGVVVLDEVHYLADRFRGSVWEEVIIHLDQMTSIVALSATVSNAEEFGAWLSEVRGDTRVVVSEHRPVPLWPHVLIREGMFDLYAPGVNAQEPGPNPRLNPEVEAILKRHAQVDSQGRGHRVAGGRRPRARRSPPRFAVVDVLDRQGLLPAIVFVFSRAGCEDAVDQVRASGLVLTTDEERTQIAALIEERCAGVPSEDLGALGYLHWRDHLEAGIAAHHAGMIPLFKEVVEELFRRGLIKVVYATETLALGINMPARSVVLEKLVKWDGQGHKDLTAGEYTQLTGRAGRRGIDVEGHAVVVEHPGLDVGQLGRLASRRTYPLISSFQPSYNMAVNLVHTVGVARAREVLEMSFAQFQADQSVVGKARRAQELERTLEGYREAVACDRGDFMDYARMRHDLNRLQKGQSKAASRQRREATTETLSGLRRGDVVRIGGGRRAGIAAVVVPDDRADAPRPVVVTDEGREFRLAIAELQHGVDVVGAIRVPKRFDHRNPRQRRELAQVIEDAKPSFEAPSRRRHGAAPHTPDAEITRLRQRMQGHPCHACPEREDHARWAERYFRTLRDKDRVVGEIQRATGSIARVFDHRCDVLGELGYLVREGDEWEVSPTGEMMRTLYSENDLVIAECLRTGVWSELQAPALAAAVSSLVYNGRRDDELRSPQVPGGPHGALGRALQETVRTWSRVSELQEEHRLGELPAPEWGIVGPIHGWAQGRSLDAVLTGSEIAPGDMVRWSKQVIDALDQIADVAPNETLRARARTAIAAMRRGVVAY</sequence>
<dbReference type="GO" id="GO:0005524">
    <property type="term" value="F:ATP binding"/>
    <property type="evidence" value="ECO:0007669"/>
    <property type="project" value="UniProtKB-KW"/>
</dbReference>
<dbReference type="SUPFAM" id="SSF52540">
    <property type="entry name" value="P-loop containing nucleoside triphosphate hydrolases"/>
    <property type="match status" value="1"/>
</dbReference>
<feature type="domain" description="Helicase C-terminal" evidence="6">
    <location>
        <begin position="298"/>
        <end position="477"/>
    </location>
</feature>
<dbReference type="InterPro" id="IPR058621">
    <property type="entry name" value="SH3_HelY"/>
</dbReference>
<evidence type="ECO:0000313" key="7">
    <source>
        <dbReference type="EMBL" id="WNM28706.1"/>
    </source>
</evidence>
<dbReference type="PANTHER" id="PTHR12131">
    <property type="entry name" value="ATP-DEPENDENT RNA AND DNA HELICASE"/>
    <property type="match status" value="1"/>
</dbReference>
<keyword evidence="4" id="KW-0067">ATP-binding</keyword>
<dbReference type="SMART" id="SM01142">
    <property type="entry name" value="DSHCT"/>
    <property type="match status" value="1"/>
</dbReference>
<dbReference type="GO" id="GO:0016787">
    <property type="term" value="F:hydrolase activity"/>
    <property type="evidence" value="ECO:0007669"/>
    <property type="project" value="UniProtKB-KW"/>
</dbReference>
<reference evidence="7" key="1">
    <citation type="submission" date="2023-09" db="EMBL/GenBank/DDBJ databases">
        <title>Demequina sp. a novel bacteria isolated from Capsicum annuum.</title>
        <authorList>
            <person name="Humaira Z."/>
            <person name="Lee J."/>
            <person name="Cho D."/>
        </authorList>
    </citation>
    <scope>NUCLEOTIDE SEQUENCE</scope>
    <source>
        <strain evidence="7">PMTSA13</strain>
    </source>
</reference>
<evidence type="ECO:0000259" key="5">
    <source>
        <dbReference type="PROSITE" id="PS51192"/>
    </source>
</evidence>
<dbReference type="Pfam" id="PF00270">
    <property type="entry name" value="DEAD"/>
    <property type="match status" value="1"/>
</dbReference>
<accession>A0AA96FI05</accession>
<dbReference type="GO" id="GO:0055087">
    <property type="term" value="C:Ski complex"/>
    <property type="evidence" value="ECO:0007669"/>
    <property type="project" value="TreeGrafter"/>
</dbReference>
<dbReference type="InterPro" id="IPR001650">
    <property type="entry name" value="Helicase_C-like"/>
</dbReference>
<dbReference type="AlphaFoldDB" id="A0AA96FI05"/>
<dbReference type="SMART" id="SM00490">
    <property type="entry name" value="HELICc"/>
    <property type="match status" value="1"/>
</dbReference>
<keyword evidence="2" id="KW-0378">Hydrolase</keyword>
<name>A0AA96FI05_9MICO</name>
<dbReference type="Pfam" id="PF00271">
    <property type="entry name" value="Helicase_C"/>
    <property type="match status" value="1"/>
</dbReference>
<feature type="domain" description="Helicase ATP-binding" evidence="5">
    <location>
        <begin position="39"/>
        <end position="197"/>
    </location>
</feature>
<dbReference type="Gene3D" id="1.10.3380.30">
    <property type="match status" value="1"/>
</dbReference>
<evidence type="ECO:0000256" key="2">
    <source>
        <dbReference type="ARBA" id="ARBA00022801"/>
    </source>
</evidence>
<evidence type="ECO:0000256" key="3">
    <source>
        <dbReference type="ARBA" id="ARBA00022806"/>
    </source>
</evidence>
<dbReference type="PANTHER" id="PTHR12131:SF1">
    <property type="entry name" value="ATP-DEPENDENT RNA HELICASE SUPV3L1, MITOCHONDRIAL-RELATED"/>
    <property type="match status" value="1"/>
</dbReference>
<dbReference type="Proteomes" id="UP001303408">
    <property type="component" value="Chromosome"/>
</dbReference>
<dbReference type="Pfam" id="PF08148">
    <property type="entry name" value="DSHCT"/>
    <property type="match status" value="1"/>
</dbReference>
<dbReference type="RefSeq" id="WP_313545232.1">
    <property type="nucleotide sequence ID" value="NZ_CP134880.1"/>
</dbReference>
<keyword evidence="1" id="KW-0547">Nucleotide-binding</keyword>
<dbReference type="KEGG" id="dcp:RN607_06790"/>
<keyword evidence="3 7" id="KW-0347">Helicase</keyword>
<evidence type="ECO:0000256" key="1">
    <source>
        <dbReference type="ARBA" id="ARBA00022741"/>
    </source>
</evidence>
<dbReference type="EMBL" id="CP134880">
    <property type="protein sequence ID" value="WNM28706.1"/>
    <property type="molecule type" value="Genomic_DNA"/>
</dbReference>
<proteinExistence type="predicted"/>
<dbReference type="Gene3D" id="3.40.50.300">
    <property type="entry name" value="P-loop containing nucleotide triphosphate hydrolases"/>
    <property type="match status" value="2"/>
</dbReference>
<dbReference type="PROSITE" id="PS51192">
    <property type="entry name" value="HELICASE_ATP_BIND_1"/>
    <property type="match status" value="1"/>
</dbReference>
<evidence type="ECO:0000259" key="6">
    <source>
        <dbReference type="PROSITE" id="PS51194"/>
    </source>
</evidence>
<gene>
    <name evidence="7" type="ORF">RN607_06790</name>
</gene>
<dbReference type="InterPro" id="IPR027417">
    <property type="entry name" value="P-loop_NTPase"/>
</dbReference>
<dbReference type="GO" id="GO:0003676">
    <property type="term" value="F:nucleic acid binding"/>
    <property type="evidence" value="ECO:0007669"/>
    <property type="project" value="InterPro"/>
</dbReference>
<dbReference type="InterPro" id="IPR014001">
    <property type="entry name" value="Helicase_ATP-bd"/>
</dbReference>
<evidence type="ECO:0000256" key="4">
    <source>
        <dbReference type="ARBA" id="ARBA00022840"/>
    </source>
</evidence>
<protein>
    <submittedName>
        <fullName evidence="7">DEAD/DEAH box helicase</fullName>
    </submittedName>
</protein>
<organism evidence="7">
    <name type="scientific">Demequina capsici</name>
    <dbReference type="NCBI Taxonomy" id="3075620"/>
    <lineage>
        <taxon>Bacteria</taxon>
        <taxon>Bacillati</taxon>
        <taxon>Actinomycetota</taxon>
        <taxon>Actinomycetes</taxon>
        <taxon>Micrococcales</taxon>
        <taxon>Demequinaceae</taxon>
        <taxon>Demequina</taxon>
    </lineage>
</organism>
<dbReference type="InterPro" id="IPR012961">
    <property type="entry name" value="Ski2/MTR4_C"/>
</dbReference>
<dbReference type="GO" id="GO:0070478">
    <property type="term" value="P:nuclear-transcribed mRNA catabolic process, 3'-5' exonucleolytic nonsense-mediated decay"/>
    <property type="evidence" value="ECO:0007669"/>
    <property type="project" value="TreeGrafter"/>
</dbReference>
<dbReference type="SMART" id="SM00487">
    <property type="entry name" value="DEXDc"/>
    <property type="match status" value="1"/>
</dbReference>
<dbReference type="InterPro" id="IPR011545">
    <property type="entry name" value="DEAD/DEAH_box_helicase_dom"/>
</dbReference>
<dbReference type="PROSITE" id="PS51194">
    <property type="entry name" value="HELICASE_CTER"/>
    <property type="match status" value="1"/>
</dbReference>
<dbReference type="Pfam" id="PF26090">
    <property type="entry name" value="SH3_HelY"/>
    <property type="match status" value="1"/>
</dbReference>
<dbReference type="InterPro" id="IPR050699">
    <property type="entry name" value="RNA-DNA_Helicase"/>
</dbReference>
<dbReference type="GO" id="GO:0004386">
    <property type="term" value="F:helicase activity"/>
    <property type="evidence" value="ECO:0007669"/>
    <property type="project" value="UniProtKB-KW"/>
</dbReference>
<dbReference type="CDD" id="cd18795">
    <property type="entry name" value="SF2_C_Ski2"/>
    <property type="match status" value="1"/>
</dbReference>